<evidence type="ECO:0000313" key="4">
    <source>
        <dbReference type="Proteomes" id="UP000567179"/>
    </source>
</evidence>
<gene>
    <name evidence="3" type="ORF">D9619_002518</name>
</gene>
<sequence>MYTMLDADIFLVDGKHSAGPLLLGYVFNWGLYGALSVQVYMYYMSFPNDRTSIKALIFGLFVIETAQTVLCTHDLFAAYASGWGNLAQLGSAHFEWLATPIMSGIVSCTVQLFFAYRLSALSKSKALGCAIGALALTQGASAITQGIQAAIINDIAKLQSEAKASCVVWLAGSALCDLVIAVCMSYYLSRKNTGFKETRVLINKLVRLTIETGSLTATVATIDVILFLAFPNNNYHTTPALTIAKLYTNSLVLTFNSRMRVIGGRDTTLNSELRELRTTKHSATTTDSGATNTFTSTPIRITTSAQKTDDMGNQIGNWGDKNFKSMCNPLHEPTLSPSFESQSFT</sequence>
<dbReference type="PANTHER" id="PTHR40465:SF1">
    <property type="entry name" value="DUF6534 DOMAIN-CONTAINING PROTEIN"/>
    <property type="match status" value="1"/>
</dbReference>
<keyword evidence="1" id="KW-1133">Transmembrane helix</keyword>
<feature type="transmembrane region" description="Helical" evidence="1">
    <location>
        <begin position="20"/>
        <end position="43"/>
    </location>
</feature>
<accession>A0A8H5AWB6</accession>
<name>A0A8H5AWB6_9AGAR</name>
<proteinExistence type="predicted"/>
<feature type="transmembrane region" description="Helical" evidence="1">
    <location>
        <begin position="55"/>
        <end position="76"/>
    </location>
</feature>
<dbReference type="InterPro" id="IPR045339">
    <property type="entry name" value="DUF6534"/>
</dbReference>
<dbReference type="EMBL" id="JAACJJ010000056">
    <property type="protein sequence ID" value="KAF5312290.1"/>
    <property type="molecule type" value="Genomic_DNA"/>
</dbReference>
<dbReference type="OrthoDB" id="2953893at2759"/>
<dbReference type="PANTHER" id="PTHR40465">
    <property type="entry name" value="CHROMOSOME 1, WHOLE GENOME SHOTGUN SEQUENCE"/>
    <property type="match status" value="1"/>
</dbReference>
<organism evidence="3 4">
    <name type="scientific">Psilocybe cf. subviscida</name>
    <dbReference type="NCBI Taxonomy" id="2480587"/>
    <lineage>
        <taxon>Eukaryota</taxon>
        <taxon>Fungi</taxon>
        <taxon>Dikarya</taxon>
        <taxon>Basidiomycota</taxon>
        <taxon>Agaricomycotina</taxon>
        <taxon>Agaricomycetes</taxon>
        <taxon>Agaricomycetidae</taxon>
        <taxon>Agaricales</taxon>
        <taxon>Agaricineae</taxon>
        <taxon>Strophariaceae</taxon>
        <taxon>Psilocybe</taxon>
    </lineage>
</organism>
<feature type="transmembrane region" description="Helical" evidence="1">
    <location>
        <begin position="96"/>
        <end position="114"/>
    </location>
</feature>
<feature type="transmembrane region" description="Helical" evidence="1">
    <location>
        <begin position="167"/>
        <end position="188"/>
    </location>
</feature>
<keyword evidence="1" id="KW-0812">Transmembrane</keyword>
<feature type="transmembrane region" description="Helical" evidence="1">
    <location>
        <begin position="126"/>
        <end position="147"/>
    </location>
</feature>
<reference evidence="3 4" key="1">
    <citation type="journal article" date="2020" name="ISME J.">
        <title>Uncovering the hidden diversity of litter-decomposition mechanisms in mushroom-forming fungi.</title>
        <authorList>
            <person name="Floudas D."/>
            <person name="Bentzer J."/>
            <person name="Ahren D."/>
            <person name="Johansson T."/>
            <person name="Persson P."/>
            <person name="Tunlid A."/>
        </authorList>
    </citation>
    <scope>NUCLEOTIDE SEQUENCE [LARGE SCALE GENOMIC DNA]</scope>
    <source>
        <strain evidence="3 4">CBS 101986</strain>
    </source>
</reference>
<dbReference type="AlphaFoldDB" id="A0A8H5AWB6"/>
<evidence type="ECO:0000259" key="2">
    <source>
        <dbReference type="Pfam" id="PF20152"/>
    </source>
</evidence>
<comment type="caution">
    <text evidence="3">The sequence shown here is derived from an EMBL/GenBank/DDBJ whole genome shotgun (WGS) entry which is preliminary data.</text>
</comment>
<dbReference type="Proteomes" id="UP000567179">
    <property type="component" value="Unassembled WGS sequence"/>
</dbReference>
<feature type="domain" description="DUF6534" evidence="2">
    <location>
        <begin position="173"/>
        <end position="259"/>
    </location>
</feature>
<evidence type="ECO:0000256" key="1">
    <source>
        <dbReference type="SAM" id="Phobius"/>
    </source>
</evidence>
<dbReference type="Pfam" id="PF20152">
    <property type="entry name" value="DUF6534"/>
    <property type="match status" value="1"/>
</dbReference>
<keyword evidence="1" id="KW-0472">Membrane</keyword>
<keyword evidence="4" id="KW-1185">Reference proteome</keyword>
<protein>
    <recommendedName>
        <fullName evidence="2">DUF6534 domain-containing protein</fullName>
    </recommendedName>
</protein>
<evidence type="ECO:0000313" key="3">
    <source>
        <dbReference type="EMBL" id="KAF5312290.1"/>
    </source>
</evidence>